<feature type="transmembrane region" description="Helical" evidence="2">
    <location>
        <begin position="65"/>
        <end position="86"/>
    </location>
</feature>
<name>A0A1N7ENZ3_9EURY</name>
<evidence type="ECO:0000313" key="4">
    <source>
        <dbReference type="Proteomes" id="UP000185936"/>
    </source>
</evidence>
<evidence type="ECO:0000313" key="3">
    <source>
        <dbReference type="EMBL" id="SIR89645.1"/>
    </source>
</evidence>
<keyword evidence="2" id="KW-0812">Transmembrane</keyword>
<feature type="transmembrane region" description="Helical" evidence="2">
    <location>
        <begin position="253"/>
        <end position="271"/>
    </location>
</feature>
<organism evidence="3 4">
    <name type="scientific">Natronorubrum thiooxidans</name>
    <dbReference type="NCBI Taxonomy" id="308853"/>
    <lineage>
        <taxon>Archaea</taxon>
        <taxon>Methanobacteriati</taxon>
        <taxon>Methanobacteriota</taxon>
        <taxon>Stenosarchaea group</taxon>
        <taxon>Halobacteria</taxon>
        <taxon>Halobacteriales</taxon>
        <taxon>Natrialbaceae</taxon>
        <taxon>Natronorubrum</taxon>
    </lineage>
</organism>
<dbReference type="EMBL" id="FTNR01000004">
    <property type="protein sequence ID" value="SIR89645.1"/>
    <property type="molecule type" value="Genomic_DNA"/>
</dbReference>
<evidence type="ECO:0000256" key="2">
    <source>
        <dbReference type="SAM" id="Phobius"/>
    </source>
</evidence>
<evidence type="ECO:0000256" key="1">
    <source>
        <dbReference type="SAM" id="MobiDB-lite"/>
    </source>
</evidence>
<gene>
    <name evidence="3" type="ORF">SAMN05421752_104289</name>
</gene>
<sequence length="335" mass="36383">MSEAAPKRGQMKLHFRQATSVFRKTLPFVLLRIGVGLLLGVVSVLYFGITLWIGYRLLEAGTISGWIAAIGLLVAVGLFVWGWRLFSRYVLYLVKVAHIAVIAHIVDTGEVPPDQLAYGKAQVTDRFAEASALFAVDQVVTAVVKEFNSGVVSFSRLFSAVPSLKKLIRLVGNAIAIAATYIDEAIIAHMFISDDNPWRSARDGVVLYGKTWKPVLGSTLLIVLGLYAAAFVVLLALTPIASVFGGLSATVEVAGWIVVGGVFLTVYTGFLKPWVKTVVITTFLVESREQTPDSETMDRIAARSDRFQELVDTAERETAVEQPAQPGDNPVPNST</sequence>
<accession>A0A1N7ENZ3</accession>
<dbReference type="AlphaFoldDB" id="A0A1N7ENZ3"/>
<dbReference type="STRING" id="308853.SAMN05421752_104289"/>
<keyword evidence="2" id="KW-1133">Transmembrane helix</keyword>
<keyword evidence="4" id="KW-1185">Reference proteome</keyword>
<keyword evidence="2" id="KW-0472">Membrane</keyword>
<feature type="transmembrane region" description="Helical" evidence="2">
    <location>
        <begin position="29"/>
        <end position="53"/>
    </location>
</feature>
<feature type="transmembrane region" description="Helical" evidence="2">
    <location>
        <begin position="220"/>
        <end position="241"/>
    </location>
</feature>
<reference evidence="4" key="1">
    <citation type="submission" date="2017-01" db="EMBL/GenBank/DDBJ databases">
        <authorList>
            <person name="Varghese N."/>
            <person name="Submissions S."/>
        </authorList>
    </citation>
    <scope>NUCLEOTIDE SEQUENCE [LARGE SCALE GENOMIC DNA]</scope>
    <source>
        <strain evidence="4">type strain: HArc-</strain>
    </source>
</reference>
<proteinExistence type="predicted"/>
<feature type="region of interest" description="Disordered" evidence="1">
    <location>
        <begin position="316"/>
        <end position="335"/>
    </location>
</feature>
<protein>
    <submittedName>
        <fullName evidence="3">Uncharacterized protein</fullName>
    </submittedName>
</protein>
<dbReference type="Proteomes" id="UP000185936">
    <property type="component" value="Unassembled WGS sequence"/>
</dbReference>